<evidence type="ECO:0000313" key="4">
    <source>
        <dbReference type="Proteomes" id="UP000039865"/>
    </source>
</evidence>
<dbReference type="OrthoDB" id="319955at2759"/>
<keyword evidence="2" id="KW-0812">Transmembrane</keyword>
<feature type="compositionally biased region" description="Polar residues" evidence="1">
    <location>
        <begin position="182"/>
        <end position="197"/>
    </location>
</feature>
<dbReference type="InParanoid" id="A0A078AIA1"/>
<organism evidence="3 4">
    <name type="scientific">Stylonychia lemnae</name>
    <name type="common">Ciliate</name>
    <dbReference type="NCBI Taxonomy" id="5949"/>
    <lineage>
        <taxon>Eukaryota</taxon>
        <taxon>Sar</taxon>
        <taxon>Alveolata</taxon>
        <taxon>Ciliophora</taxon>
        <taxon>Intramacronucleata</taxon>
        <taxon>Spirotrichea</taxon>
        <taxon>Stichotrichia</taxon>
        <taxon>Sporadotrichida</taxon>
        <taxon>Oxytrichidae</taxon>
        <taxon>Stylonychinae</taxon>
        <taxon>Stylonychia</taxon>
    </lineage>
</organism>
<reference evidence="3 4" key="1">
    <citation type="submission" date="2014-06" db="EMBL/GenBank/DDBJ databases">
        <authorList>
            <person name="Swart Estienne"/>
        </authorList>
    </citation>
    <scope>NUCLEOTIDE SEQUENCE [LARGE SCALE GENOMIC DNA]</scope>
    <source>
        <strain evidence="3 4">130c</strain>
    </source>
</reference>
<protein>
    <recommendedName>
        <fullName evidence="5">Transmembrane protein</fullName>
    </recommendedName>
</protein>
<feature type="region of interest" description="Disordered" evidence="1">
    <location>
        <begin position="153"/>
        <end position="197"/>
    </location>
</feature>
<dbReference type="EMBL" id="CCKQ01010474">
    <property type="protein sequence ID" value="CDW81990.1"/>
    <property type="molecule type" value="Genomic_DNA"/>
</dbReference>
<proteinExistence type="predicted"/>
<feature type="compositionally biased region" description="Basic and acidic residues" evidence="1">
    <location>
        <begin position="153"/>
        <end position="181"/>
    </location>
</feature>
<evidence type="ECO:0000256" key="1">
    <source>
        <dbReference type="SAM" id="MobiDB-lite"/>
    </source>
</evidence>
<evidence type="ECO:0000256" key="2">
    <source>
        <dbReference type="SAM" id="Phobius"/>
    </source>
</evidence>
<accession>A0A078AIA1</accession>
<gene>
    <name evidence="3" type="primary">Contig17996.g19130</name>
    <name evidence="3" type="ORF">STYLEM_11015</name>
</gene>
<dbReference type="AlphaFoldDB" id="A0A078AIA1"/>
<evidence type="ECO:0000313" key="3">
    <source>
        <dbReference type="EMBL" id="CDW81990.1"/>
    </source>
</evidence>
<evidence type="ECO:0008006" key="5">
    <source>
        <dbReference type="Google" id="ProtNLM"/>
    </source>
</evidence>
<feature type="transmembrane region" description="Helical" evidence="2">
    <location>
        <begin position="34"/>
        <end position="53"/>
    </location>
</feature>
<sequence length="197" mass="23575">MPHLRIKARKFSKFYINNFKPITKHEDFDHRKSIMTYRGFCFIGCLTLGFMSFRARRFKLSGIEGHQQSRDPQFLINVLNDGVSAFVGFVCGQLIACDYIYKHRQYVMERLFFEKYNNFNRDLMINQPGFQLQEEYLFSPYVQVSDADMKEERLHPSEVKEDQKRQQKTVERIQQEYEKQQKLQTANKSNEAQSKNQ</sequence>
<keyword evidence="2" id="KW-1133">Transmembrane helix</keyword>
<dbReference type="Proteomes" id="UP000039865">
    <property type="component" value="Unassembled WGS sequence"/>
</dbReference>
<keyword evidence="4" id="KW-1185">Reference proteome</keyword>
<name>A0A078AIA1_STYLE</name>
<keyword evidence="2" id="KW-0472">Membrane</keyword>